<comment type="caution">
    <text evidence="6">The sequence shown here is derived from an EMBL/GenBank/DDBJ whole genome shotgun (WGS) entry which is preliminary data.</text>
</comment>
<dbReference type="UniPathway" id="UPA00223"/>
<dbReference type="SUPFAM" id="SSF48256">
    <property type="entry name" value="Citrate synthase"/>
    <property type="match status" value="1"/>
</dbReference>
<dbReference type="PANTHER" id="PTHR11739:SF4">
    <property type="entry name" value="CITRATE SYNTHASE, PEROXISOMAL"/>
    <property type="match status" value="1"/>
</dbReference>
<dbReference type="PANTHER" id="PTHR11739">
    <property type="entry name" value="CITRATE SYNTHASE"/>
    <property type="match status" value="1"/>
</dbReference>
<dbReference type="InterPro" id="IPR036969">
    <property type="entry name" value="Citrate_synthase_sf"/>
</dbReference>
<keyword evidence="7" id="KW-1185">Reference proteome</keyword>
<dbReference type="GO" id="GO:0006099">
    <property type="term" value="P:tricarboxylic acid cycle"/>
    <property type="evidence" value="ECO:0007669"/>
    <property type="project" value="UniProtKB-UniPathway"/>
</dbReference>
<dbReference type="EC" id="2.3.3.16" evidence="3"/>
<proteinExistence type="inferred from homology"/>
<organism evidence="6 7">
    <name type="scientific">Saccharopolyspora karakumensis</name>
    <dbReference type="NCBI Taxonomy" id="2530386"/>
    <lineage>
        <taxon>Bacteria</taxon>
        <taxon>Bacillati</taxon>
        <taxon>Actinomycetota</taxon>
        <taxon>Actinomycetes</taxon>
        <taxon>Pseudonocardiales</taxon>
        <taxon>Pseudonocardiaceae</taxon>
        <taxon>Saccharopolyspora</taxon>
    </lineage>
</organism>
<reference evidence="6 7" key="1">
    <citation type="submission" date="2019-03" db="EMBL/GenBank/DDBJ databases">
        <title>Draft genome sequences of novel Actinobacteria.</title>
        <authorList>
            <person name="Sahin N."/>
            <person name="Ay H."/>
            <person name="Saygin H."/>
        </authorList>
    </citation>
    <scope>NUCLEOTIDE SEQUENCE [LARGE SCALE GENOMIC DNA]</scope>
    <source>
        <strain evidence="6 7">5K548</strain>
    </source>
</reference>
<dbReference type="Gene3D" id="1.10.580.10">
    <property type="entry name" value="Citrate Synthase, domain 1"/>
    <property type="match status" value="1"/>
</dbReference>
<keyword evidence="6" id="KW-0456">Lyase</keyword>
<comment type="pathway">
    <text evidence="1">Carbohydrate metabolism; tricarboxylic acid cycle.</text>
</comment>
<dbReference type="Pfam" id="PF00285">
    <property type="entry name" value="Citrate_synt"/>
    <property type="match status" value="1"/>
</dbReference>
<dbReference type="GO" id="GO:0016829">
    <property type="term" value="F:lyase activity"/>
    <property type="evidence" value="ECO:0007669"/>
    <property type="project" value="UniProtKB-KW"/>
</dbReference>
<dbReference type="CDD" id="cd06100">
    <property type="entry name" value="CCL_ACL-C"/>
    <property type="match status" value="1"/>
</dbReference>
<keyword evidence="4 5" id="KW-0808">Transferase</keyword>
<dbReference type="PROSITE" id="PS00480">
    <property type="entry name" value="CITRATE_SYNTHASE"/>
    <property type="match status" value="1"/>
</dbReference>
<dbReference type="AlphaFoldDB" id="A0A4R5BME2"/>
<evidence type="ECO:0000256" key="2">
    <source>
        <dbReference type="ARBA" id="ARBA00010566"/>
    </source>
</evidence>
<dbReference type="Gene3D" id="1.10.230.10">
    <property type="entry name" value="Cytochrome P450-Terp, domain 2"/>
    <property type="match status" value="1"/>
</dbReference>
<dbReference type="Proteomes" id="UP000294723">
    <property type="component" value="Unassembled WGS sequence"/>
</dbReference>
<name>A0A4R5BME2_9PSEU</name>
<dbReference type="InterPro" id="IPR019810">
    <property type="entry name" value="Citrate_synthase_AS"/>
</dbReference>
<dbReference type="InterPro" id="IPR002020">
    <property type="entry name" value="Citrate_synthase"/>
</dbReference>
<gene>
    <name evidence="6" type="ORF">E1202_17325</name>
</gene>
<accession>A0A4R5BME2</accession>
<comment type="similarity">
    <text evidence="2 5">Belongs to the citrate synthase family.</text>
</comment>
<evidence type="ECO:0000256" key="4">
    <source>
        <dbReference type="ARBA" id="ARBA00022679"/>
    </source>
</evidence>
<dbReference type="GO" id="GO:0036440">
    <property type="term" value="F:citrate synthase activity"/>
    <property type="evidence" value="ECO:0007669"/>
    <property type="project" value="UniProtKB-EC"/>
</dbReference>
<evidence type="ECO:0000313" key="6">
    <source>
        <dbReference type="EMBL" id="TDD87075.1"/>
    </source>
</evidence>
<evidence type="ECO:0000256" key="3">
    <source>
        <dbReference type="ARBA" id="ARBA00012972"/>
    </source>
</evidence>
<evidence type="ECO:0000256" key="1">
    <source>
        <dbReference type="ARBA" id="ARBA00005163"/>
    </source>
</evidence>
<dbReference type="GO" id="GO:0005975">
    <property type="term" value="P:carbohydrate metabolic process"/>
    <property type="evidence" value="ECO:0007669"/>
    <property type="project" value="TreeGrafter"/>
</dbReference>
<sequence length="277" mass="30278">MTEAAAGSDRYWHTQVSAITPETVYIRGYKLDELIGLPFTATTFLMIKGRLPTPQETKVLDAVLTGVLDYGLEKSGTAAARYVVSCNPHVQAGLAAAALSAGDYGLATENTARFIRDTYAEFKDSGETDMDAFAEKVVAKASAEKQRIPGFGHQVFRYTDPRAQILKQIAVEAGLWDEPVQLYEAVHRAFVKLPKREHFPINDVAVLAAITVAMGFTPEESTALAILGTLPGVIAHISEEFASRKVQRLIPPETVHYDVPQRELKEDLAAAGWDSED</sequence>
<dbReference type="EMBL" id="SMLA01000025">
    <property type="protein sequence ID" value="TDD87075.1"/>
    <property type="molecule type" value="Genomic_DNA"/>
</dbReference>
<dbReference type="InterPro" id="IPR016142">
    <property type="entry name" value="Citrate_synth-like_lrg_a-sub"/>
</dbReference>
<dbReference type="GO" id="GO:0005829">
    <property type="term" value="C:cytosol"/>
    <property type="evidence" value="ECO:0007669"/>
    <property type="project" value="TreeGrafter"/>
</dbReference>
<dbReference type="InterPro" id="IPR016143">
    <property type="entry name" value="Citrate_synth-like_sm_a-sub"/>
</dbReference>
<evidence type="ECO:0000256" key="5">
    <source>
        <dbReference type="RuleBase" id="RU003406"/>
    </source>
</evidence>
<evidence type="ECO:0000313" key="7">
    <source>
        <dbReference type="Proteomes" id="UP000294723"/>
    </source>
</evidence>
<protein>
    <recommendedName>
        <fullName evidence="3">citrate synthase (unknown stereospecificity)</fullName>
        <ecNumber evidence="3">2.3.3.16</ecNumber>
    </recommendedName>
</protein>
<dbReference type="RefSeq" id="WP_132684199.1">
    <property type="nucleotide sequence ID" value="NZ_SMLA01000025.1"/>
</dbReference>
<dbReference type="NCBIfam" id="NF004869">
    <property type="entry name" value="PRK06224.1-6"/>
    <property type="match status" value="1"/>
</dbReference>